<accession>A0AA38CJ30</accession>
<proteinExistence type="inferred from homology"/>
<evidence type="ECO:0000259" key="3">
    <source>
        <dbReference type="Pfam" id="PF03763"/>
    </source>
</evidence>
<reference evidence="4 5" key="1">
    <citation type="journal article" date="2021" name="Nat. Plants">
        <title>The Taxus genome provides insights into paclitaxel biosynthesis.</title>
        <authorList>
            <person name="Xiong X."/>
            <person name="Gou J."/>
            <person name="Liao Q."/>
            <person name="Li Y."/>
            <person name="Zhou Q."/>
            <person name="Bi G."/>
            <person name="Li C."/>
            <person name="Du R."/>
            <person name="Wang X."/>
            <person name="Sun T."/>
            <person name="Guo L."/>
            <person name="Liang H."/>
            <person name="Lu P."/>
            <person name="Wu Y."/>
            <person name="Zhang Z."/>
            <person name="Ro D.K."/>
            <person name="Shang Y."/>
            <person name="Huang S."/>
            <person name="Yan J."/>
        </authorList>
    </citation>
    <scope>NUCLEOTIDE SEQUENCE [LARGE SCALE GENOMIC DNA]</scope>
    <source>
        <strain evidence="4">Ta-2019</strain>
    </source>
</reference>
<evidence type="ECO:0000313" key="5">
    <source>
        <dbReference type="Proteomes" id="UP000824469"/>
    </source>
</evidence>
<comment type="caution">
    <text evidence="4">The sequence shown here is derived from an EMBL/GenBank/DDBJ whole genome shotgun (WGS) entry which is preliminary data.</text>
</comment>
<evidence type="ECO:0000256" key="1">
    <source>
        <dbReference type="ARBA" id="ARBA00005711"/>
    </source>
</evidence>
<comment type="similarity">
    <text evidence="1">Belongs to the remorin family.</text>
</comment>
<dbReference type="AlphaFoldDB" id="A0AA38CJ30"/>
<feature type="domain" description="Remorin C-terminal" evidence="3">
    <location>
        <begin position="259"/>
        <end position="304"/>
    </location>
</feature>
<dbReference type="OMA" id="KSNIMAW"/>
<feature type="region of interest" description="Disordered" evidence="2">
    <location>
        <begin position="162"/>
        <end position="211"/>
    </location>
</feature>
<organism evidence="4 5">
    <name type="scientific">Taxus chinensis</name>
    <name type="common">Chinese yew</name>
    <name type="synonym">Taxus wallichiana var. chinensis</name>
    <dbReference type="NCBI Taxonomy" id="29808"/>
    <lineage>
        <taxon>Eukaryota</taxon>
        <taxon>Viridiplantae</taxon>
        <taxon>Streptophyta</taxon>
        <taxon>Embryophyta</taxon>
        <taxon>Tracheophyta</taxon>
        <taxon>Spermatophyta</taxon>
        <taxon>Pinopsida</taxon>
        <taxon>Pinidae</taxon>
        <taxon>Conifers II</taxon>
        <taxon>Cupressales</taxon>
        <taxon>Taxaceae</taxon>
        <taxon>Taxus</taxon>
    </lineage>
</organism>
<feature type="compositionally biased region" description="Polar residues" evidence="2">
    <location>
        <begin position="165"/>
        <end position="196"/>
    </location>
</feature>
<feature type="region of interest" description="Disordered" evidence="2">
    <location>
        <begin position="1"/>
        <end position="45"/>
    </location>
</feature>
<keyword evidence="5" id="KW-1185">Reference proteome</keyword>
<protein>
    <recommendedName>
        <fullName evidence="3">Remorin C-terminal domain-containing protein</fullName>
    </recommendedName>
</protein>
<evidence type="ECO:0000256" key="2">
    <source>
        <dbReference type="SAM" id="MobiDB-lite"/>
    </source>
</evidence>
<feature type="compositionally biased region" description="Basic and acidic residues" evidence="2">
    <location>
        <begin position="121"/>
        <end position="141"/>
    </location>
</feature>
<dbReference type="PANTHER" id="PTHR31471:SF1">
    <property type="entry name" value="OS12G0613600 PROTEIN"/>
    <property type="match status" value="1"/>
</dbReference>
<name>A0AA38CJ30_TAXCH</name>
<dbReference type="EMBL" id="JAHRHJ020000009">
    <property type="protein sequence ID" value="KAH9301530.1"/>
    <property type="molecule type" value="Genomic_DNA"/>
</dbReference>
<dbReference type="Pfam" id="PF03763">
    <property type="entry name" value="Remorin_C"/>
    <property type="match status" value="1"/>
</dbReference>
<evidence type="ECO:0000313" key="4">
    <source>
        <dbReference type="EMBL" id="KAH9301530.1"/>
    </source>
</evidence>
<feature type="non-terminal residue" evidence="4">
    <location>
        <position position="1"/>
    </location>
</feature>
<dbReference type="Proteomes" id="UP000824469">
    <property type="component" value="Unassembled WGS sequence"/>
</dbReference>
<dbReference type="InterPro" id="IPR005516">
    <property type="entry name" value="Remorin_C"/>
</dbReference>
<sequence>MGSIEHNGYEYEHTGNGSGSNSFEFPKGGGDRSFHPRAVLGSLSKPVPSKWDDAQKWLVRLSSGGRGDVKKGKLKASHVPRKLSFPSLHGKTSLSKPSEPLFAPSSISVAVVDEGETKKIDYENTSQRIDKPIADPAREHMSYIPPASTVRSVCMRDMGTEMTPIASQEPSRTGTPLRATTPSIRSPVTSTPSTPGRSADENFESGLTDQERTRREIMALGAQLGKSNIIAWASKEEEEQDASKSLKTNNIDQVKTNVLEARAAAWEEAEQAKYMARYKRDEVKIQAWENKQKIKAEAELGRIE</sequence>
<gene>
    <name evidence="4" type="ORF">KI387_013113</name>
</gene>
<feature type="region of interest" description="Disordered" evidence="2">
    <location>
        <begin position="121"/>
        <end position="145"/>
    </location>
</feature>
<dbReference type="PANTHER" id="PTHR31471">
    <property type="entry name" value="OS02G0116800 PROTEIN"/>
    <property type="match status" value="1"/>
</dbReference>